<dbReference type="Proteomes" id="UP001064896">
    <property type="component" value="Chromosome"/>
</dbReference>
<gene>
    <name evidence="3" type="ORF">ABS648_12805</name>
    <name evidence="2" type="ORF">PSm6_57480</name>
</gene>
<organism evidence="3">
    <name type="scientific">Pseudomonas solani</name>
    <dbReference type="NCBI Taxonomy" id="2731552"/>
    <lineage>
        <taxon>Bacteria</taxon>
        <taxon>Pseudomonadati</taxon>
        <taxon>Pseudomonadota</taxon>
        <taxon>Gammaproteobacteria</taxon>
        <taxon>Pseudomonadales</taxon>
        <taxon>Pseudomonadaceae</taxon>
        <taxon>Pseudomonas</taxon>
    </lineage>
</organism>
<feature type="domain" description="YokE-like PH" evidence="1">
    <location>
        <begin position="20"/>
        <end position="110"/>
    </location>
</feature>
<evidence type="ECO:0000313" key="3">
    <source>
        <dbReference type="EMBL" id="XBY66599.1"/>
    </source>
</evidence>
<name>A0AAU7Y9I4_9PSED</name>
<reference evidence="3" key="2">
    <citation type="submission" date="2023-08" db="EMBL/GenBank/DDBJ databases">
        <title>Increased levels of nutrients transform a symbiont into a lethal pathobiont.</title>
        <authorList>
            <person name="Lachnit T."/>
            <person name="Ulrich L."/>
            <person name="Willmer F.M."/>
            <person name="Hasenbein T."/>
            <person name="Steiner L.X."/>
            <person name="Wolters M."/>
            <person name="Herbst E.M."/>
            <person name="Deines P."/>
        </authorList>
    </citation>
    <scope>NUCLEOTIDE SEQUENCE</scope>
    <source>
        <strain evidence="3">T3</strain>
    </source>
</reference>
<reference evidence="2" key="1">
    <citation type="submission" date="2020-05" db="EMBL/GenBank/DDBJ databases">
        <title>Complete genome sequence of Pseudomonas sp. Sm006.</title>
        <authorList>
            <person name="Takeuchi K."/>
            <person name="Someya N."/>
        </authorList>
    </citation>
    <scope>NUCLEOTIDE SEQUENCE</scope>
    <source>
        <strain evidence="2">Sm006</strain>
    </source>
</reference>
<dbReference type="EMBL" id="CP158373">
    <property type="protein sequence ID" value="XBY66599.1"/>
    <property type="molecule type" value="Genomic_DNA"/>
</dbReference>
<evidence type="ECO:0000259" key="1">
    <source>
        <dbReference type="Pfam" id="PF14470"/>
    </source>
</evidence>
<sequence>MDRIEAALTTLKSLLLTDETVIQSSHQLRLKALKHRREIVVATNMRLIVFIRRVFGGYRMHDIRWQDLQDAAIDENLLPGLFGAVLSLRLYNGTLVRIDGLEPVSARALYVYCQRQEQEWREKNRVRGMEERSGFGFASMPGTTGVAGTAGTAGAPMPNIPMPGTPAFDALFSAAFSGATPGTVSHTTVGSPRTTSSTTVESTVDEGDSFSFQGKGDFGALAGMAKLMNPATASASAEKLAKGMAEAKKQFDAGKLSAAEYESAKAKVLSSL</sequence>
<dbReference type="Pfam" id="PF14470">
    <property type="entry name" value="bPH_3"/>
    <property type="match status" value="1"/>
</dbReference>
<dbReference type="RefSeq" id="WP_265168986.1">
    <property type="nucleotide sequence ID" value="NZ_AP023081.1"/>
</dbReference>
<proteinExistence type="predicted"/>
<dbReference type="EMBL" id="AP023081">
    <property type="protein sequence ID" value="BCD89341.1"/>
    <property type="molecule type" value="Genomic_DNA"/>
</dbReference>
<keyword evidence="4" id="KW-1185">Reference proteome</keyword>
<accession>A0AAU7Y9I4</accession>
<evidence type="ECO:0000313" key="2">
    <source>
        <dbReference type="EMBL" id="BCD89341.1"/>
    </source>
</evidence>
<dbReference type="InterPro" id="IPR039519">
    <property type="entry name" value="YokE-like_PH"/>
</dbReference>
<evidence type="ECO:0000313" key="4">
    <source>
        <dbReference type="Proteomes" id="UP001064896"/>
    </source>
</evidence>
<protein>
    <submittedName>
        <fullName evidence="3">PH domain-containing protein</fullName>
    </submittedName>
</protein>
<dbReference type="AlphaFoldDB" id="A0AAU7Y9I4"/>